<keyword evidence="1" id="KW-0479">Metal-binding</keyword>
<reference evidence="4" key="1">
    <citation type="journal article" date="2023" name="Insect Mol. Biol.">
        <title>Genome sequencing provides insights into the evolution of gene families encoding plant cell wall-degrading enzymes in longhorned beetles.</title>
        <authorList>
            <person name="Shin N.R."/>
            <person name="Okamura Y."/>
            <person name="Kirsch R."/>
            <person name="Pauchet Y."/>
        </authorList>
    </citation>
    <scope>NUCLEOTIDE SEQUENCE</scope>
    <source>
        <strain evidence="4">RBIC_L_NR</strain>
    </source>
</reference>
<evidence type="ECO:0000259" key="3">
    <source>
        <dbReference type="PROSITE" id="PS50158"/>
    </source>
</evidence>
<name>A0AAV8ZL21_9CUCU</name>
<organism evidence="4 5">
    <name type="scientific">Rhamnusium bicolor</name>
    <dbReference type="NCBI Taxonomy" id="1586634"/>
    <lineage>
        <taxon>Eukaryota</taxon>
        <taxon>Metazoa</taxon>
        <taxon>Ecdysozoa</taxon>
        <taxon>Arthropoda</taxon>
        <taxon>Hexapoda</taxon>
        <taxon>Insecta</taxon>
        <taxon>Pterygota</taxon>
        <taxon>Neoptera</taxon>
        <taxon>Endopterygota</taxon>
        <taxon>Coleoptera</taxon>
        <taxon>Polyphaga</taxon>
        <taxon>Cucujiformia</taxon>
        <taxon>Chrysomeloidea</taxon>
        <taxon>Cerambycidae</taxon>
        <taxon>Lepturinae</taxon>
        <taxon>Rhagiini</taxon>
        <taxon>Rhamnusium</taxon>
    </lineage>
</organism>
<comment type="caution">
    <text evidence="4">The sequence shown here is derived from an EMBL/GenBank/DDBJ whole genome shotgun (WGS) entry which is preliminary data.</text>
</comment>
<feature type="region of interest" description="Disordered" evidence="2">
    <location>
        <begin position="110"/>
        <end position="136"/>
    </location>
</feature>
<keyword evidence="5" id="KW-1185">Reference proteome</keyword>
<dbReference type="InterPro" id="IPR001878">
    <property type="entry name" value="Znf_CCHC"/>
</dbReference>
<dbReference type="Gene3D" id="4.10.60.10">
    <property type="entry name" value="Zinc finger, CCHC-type"/>
    <property type="match status" value="1"/>
</dbReference>
<dbReference type="InterPro" id="IPR036691">
    <property type="entry name" value="Endo/exonu/phosph_ase_sf"/>
</dbReference>
<evidence type="ECO:0000256" key="2">
    <source>
        <dbReference type="SAM" id="MobiDB-lite"/>
    </source>
</evidence>
<keyword evidence="1" id="KW-0863">Zinc-finger</keyword>
<dbReference type="GO" id="GO:0003676">
    <property type="term" value="F:nucleic acid binding"/>
    <property type="evidence" value="ECO:0007669"/>
    <property type="project" value="InterPro"/>
</dbReference>
<keyword evidence="1" id="KW-0862">Zinc</keyword>
<dbReference type="SUPFAM" id="SSF57756">
    <property type="entry name" value="Retrovirus zinc finger-like domains"/>
    <property type="match status" value="1"/>
</dbReference>
<dbReference type="SMART" id="SM00343">
    <property type="entry name" value="ZnF_C2HC"/>
    <property type="match status" value="2"/>
</dbReference>
<feature type="domain" description="CCHC-type" evidence="3">
    <location>
        <begin position="500"/>
        <end position="514"/>
    </location>
</feature>
<dbReference type="Pfam" id="PF00098">
    <property type="entry name" value="zf-CCHC"/>
    <property type="match status" value="1"/>
</dbReference>
<dbReference type="EMBL" id="JANEYF010001265">
    <property type="protein sequence ID" value="KAJ8965282.1"/>
    <property type="molecule type" value="Genomic_DNA"/>
</dbReference>
<dbReference type="SUPFAM" id="SSF56219">
    <property type="entry name" value="DNase I-like"/>
    <property type="match status" value="1"/>
</dbReference>
<feature type="compositionally biased region" description="Polar residues" evidence="2">
    <location>
        <begin position="110"/>
        <end position="129"/>
    </location>
</feature>
<sequence length="1108" mass="126274">MQFTERGKKRKIGDTSIVEVGTELTPTKKVEDSIVFILRESFEMIIKTTAELERRVGENPNTKREIKELVSKLKKGTEVLGRSSTKEWLEEHKWKQVDVPKYDVDTQTSTEYPKTVSKQDANTQTSPEYSQAAGEAELARDIRRNMSNIRGMEDMWDIVKERWPIQTYEKTTVIAGSPMNATSEWDLAVCTDDIDMTKGIARVYKDRYPELTEIGREEGVAYLNNVTKIRSKEGEHTRERNIYKLTVKPTDNASSRMEAIAGVMMVLKEEMIVELVLREVEINIALYVPRGTNTETTVKQQSVTGSRTNRGQPKREMEAVIVQKSEGVTYADLLKTVKEKVDIDEEQVQVKSVRQTRAGDLLIEVEKGKARQLRDAIANKTKAMQVRTVNNTQEKTLHIRGIDGVTTVEDVRKAIDAEIGSIGSAEVRVQPLRPTYGGNQVATVIAVKEVAERLVEKAELRIGWVKCKIQERIELKKCYRCWESGHTAVACKGPDRTKLCLKCGKEGHIAKDCRLEIAYLIVQNVGDTPTFERGDSRSHIDLTLTNAAMAQNIKRWRVSEEETHSLHKYIEYTAVVDGRQEETANEAPRGWNLKKLDVAKLKTSLRRGIQGSTTSEPEECISVLKGACDAAMPRKIPPGSKRKQVYWWNEDIAELRKQCIYSRRRMQRSNREQSPPEAKEAAKEAYKAAKKSLRTAINRSKQDQWNKVCAEIDQDVWGKGYRIAVRMLKLAPSPSMPVSKQREVALRLFPRREETPWVLPEVREIPLFTRDELFRASDSLKRGKAPGPDEIPAEIVQVLLAPEKTEIVLLAGRRRHSPINVHIDGVALQTREALKYLGVTIDSKVNFGAHIEIAIGKANRLVTALNRLMPNSGGPRASRRKILGSVAHSVVLYGAEVWGDALNKQTHHNKLKKLQRRVALRVCGAYRTTSLEAALVISGIIPIKYQVEERCYIYDAREGEQTRNEIRENIMNKWQQEWREGTKGRWTQRLIPDIRTWLYRKHGEVSFYITQALTGHGCFEAYVHAIGKADSDRCHYCNDIDTPEHTLFHCNRWEGNRGQVEEIIGERITPENMVASMVETEERWNAIAEMMVTIMKTKEKDERIRQMA</sequence>
<dbReference type="GO" id="GO:0008270">
    <property type="term" value="F:zinc ion binding"/>
    <property type="evidence" value="ECO:0007669"/>
    <property type="project" value="UniProtKB-KW"/>
</dbReference>
<accession>A0AAV8ZL21</accession>
<evidence type="ECO:0000313" key="4">
    <source>
        <dbReference type="EMBL" id="KAJ8965282.1"/>
    </source>
</evidence>
<gene>
    <name evidence="4" type="ORF">NQ314_004245</name>
</gene>
<dbReference type="AlphaFoldDB" id="A0AAV8ZL21"/>
<evidence type="ECO:0000256" key="1">
    <source>
        <dbReference type="PROSITE-ProRule" id="PRU00047"/>
    </source>
</evidence>
<dbReference type="PROSITE" id="PS50158">
    <property type="entry name" value="ZF_CCHC"/>
    <property type="match status" value="1"/>
</dbReference>
<dbReference type="PANTHER" id="PTHR19446">
    <property type="entry name" value="REVERSE TRANSCRIPTASES"/>
    <property type="match status" value="1"/>
</dbReference>
<proteinExistence type="predicted"/>
<evidence type="ECO:0000313" key="5">
    <source>
        <dbReference type="Proteomes" id="UP001162156"/>
    </source>
</evidence>
<dbReference type="Proteomes" id="UP001162156">
    <property type="component" value="Unassembled WGS sequence"/>
</dbReference>
<dbReference type="InterPro" id="IPR036875">
    <property type="entry name" value="Znf_CCHC_sf"/>
</dbReference>
<protein>
    <recommendedName>
        <fullName evidence="3">CCHC-type domain-containing protein</fullName>
    </recommendedName>
</protein>